<dbReference type="InterPro" id="IPR042267">
    <property type="entry name" value="VTC_sf"/>
</dbReference>
<name>A0A381XZD8_9ZZZZ</name>
<dbReference type="InterPro" id="IPR018966">
    <property type="entry name" value="VTC_domain"/>
</dbReference>
<evidence type="ECO:0000259" key="1">
    <source>
        <dbReference type="Pfam" id="PF09359"/>
    </source>
</evidence>
<sequence length="236" mass="28319">MDELDKVKLLDRKDTKFVFNQNQLPSILEKIKPYYRILEINNSPIFNYDNTYFDTHDFLFYNQHHNEHRKRFKVRFRRYSSSSKSFFEIKIKSNKNRTIKKRMLVNEMNKHLGKQEKNLVSEIIGLQPTQLTPILDIQFSRITLTDNNFSERLTIDTNLSVKNGTSSKIFDQLAISEIKQKKYNPKSDFVQILRNLKIPEMRFSKYCMGMLHVNKEIKYNRFKPKLLQINKILTQV</sequence>
<proteinExistence type="predicted"/>
<organism evidence="2">
    <name type="scientific">marine metagenome</name>
    <dbReference type="NCBI Taxonomy" id="408172"/>
    <lineage>
        <taxon>unclassified sequences</taxon>
        <taxon>metagenomes</taxon>
        <taxon>ecological metagenomes</taxon>
    </lineage>
</organism>
<dbReference type="Pfam" id="PF09359">
    <property type="entry name" value="VTC"/>
    <property type="match status" value="1"/>
</dbReference>
<dbReference type="GO" id="GO:0006799">
    <property type="term" value="P:polyphosphate biosynthetic process"/>
    <property type="evidence" value="ECO:0007669"/>
    <property type="project" value="UniProtKB-ARBA"/>
</dbReference>
<evidence type="ECO:0000313" key="2">
    <source>
        <dbReference type="EMBL" id="SVA70000.1"/>
    </source>
</evidence>
<gene>
    <name evidence="2" type="ORF">METZ01_LOCUS122854</name>
</gene>
<accession>A0A381XZD8</accession>
<protein>
    <recommendedName>
        <fullName evidence="1">VTC domain-containing protein</fullName>
    </recommendedName>
</protein>
<dbReference type="AlphaFoldDB" id="A0A381XZD8"/>
<dbReference type="Gene3D" id="3.20.100.30">
    <property type="entry name" value="VTC, catalytic tunnel domain"/>
    <property type="match status" value="1"/>
</dbReference>
<dbReference type="CDD" id="cd07750">
    <property type="entry name" value="PolyPPase_VTC_like"/>
    <property type="match status" value="1"/>
</dbReference>
<dbReference type="EMBL" id="UINC01016896">
    <property type="protein sequence ID" value="SVA70000.1"/>
    <property type="molecule type" value="Genomic_DNA"/>
</dbReference>
<reference evidence="2" key="1">
    <citation type="submission" date="2018-05" db="EMBL/GenBank/DDBJ databases">
        <authorList>
            <person name="Lanie J.A."/>
            <person name="Ng W.-L."/>
            <person name="Kazmierczak K.M."/>
            <person name="Andrzejewski T.M."/>
            <person name="Davidsen T.M."/>
            <person name="Wayne K.J."/>
            <person name="Tettelin H."/>
            <person name="Glass J.I."/>
            <person name="Rusch D."/>
            <person name="Podicherti R."/>
            <person name="Tsui H.-C.T."/>
            <person name="Winkler M.E."/>
        </authorList>
    </citation>
    <scope>NUCLEOTIDE SEQUENCE</scope>
</reference>
<feature type="domain" description="VTC" evidence="1">
    <location>
        <begin position="12"/>
        <end position="211"/>
    </location>
</feature>